<reference evidence="1 2" key="1">
    <citation type="journal article" date="2019" name="Commun. Biol.">
        <title>The bagworm genome reveals a unique fibroin gene that provides high tensile strength.</title>
        <authorList>
            <person name="Kono N."/>
            <person name="Nakamura H."/>
            <person name="Ohtoshi R."/>
            <person name="Tomita M."/>
            <person name="Numata K."/>
            <person name="Arakawa K."/>
        </authorList>
    </citation>
    <scope>NUCLEOTIDE SEQUENCE [LARGE SCALE GENOMIC DNA]</scope>
</reference>
<protein>
    <submittedName>
        <fullName evidence="1">Uncharacterized protein</fullName>
    </submittedName>
</protein>
<evidence type="ECO:0000313" key="1">
    <source>
        <dbReference type="EMBL" id="GBP74767.1"/>
    </source>
</evidence>
<dbReference type="Proteomes" id="UP000299102">
    <property type="component" value="Unassembled WGS sequence"/>
</dbReference>
<proteinExistence type="predicted"/>
<organism evidence="1 2">
    <name type="scientific">Eumeta variegata</name>
    <name type="common">Bagworm moth</name>
    <name type="synonym">Eumeta japonica</name>
    <dbReference type="NCBI Taxonomy" id="151549"/>
    <lineage>
        <taxon>Eukaryota</taxon>
        <taxon>Metazoa</taxon>
        <taxon>Ecdysozoa</taxon>
        <taxon>Arthropoda</taxon>
        <taxon>Hexapoda</taxon>
        <taxon>Insecta</taxon>
        <taxon>Pterygota</taxon>
        <taxon>Neoptera</taxon>
        <taxon>Endopterygota</taxon>
        <taxon>Lepidoptera</taxon>
        <taxon>Glossata</taxon>
        <taxon>Ditrysia</taxon>
        <taxon>Tineoidea</taxon>
        <taxon>Psychidae</taxon>
        <taxon>Oiketicinae</taxon>
        <taxon>Eumeta</taxon>
    </lineage>
</organism>
<name>A0A4C1YK43_EUMVA</name>
<dbReference type="EMBL" id="BGZK01001221">
    <property type="protein sequence ID" value="GBP74767.1"/>
    <property type="molecule type" value="Genomic_DNA"/>
</dbReference>
<comment type="caution">
    <text evidence="1">The sequence shown here is derived from an EMBL/GenBank/DDBJ whole genome shotgun (WGS) entry which is preliminary data.</text>
</comment>
<keyword evidence="2" id="KW-1185">Reference proteome</keyword>
<evidence type="ECO:0000313" key="2">
    <source>
        <dbReference type="Proteomes" id="UP000299102"/>
    </source>
</evidence>
<sequence length="95" mass="10814">MLRHTHRRASRIFRESHVNTHASANRLERSACVRVRLTFSIADRVAMPEIHADEIRVNAARRPTNGRNLFNAVSAPSRLMIKQNCGSDAKINLRV</sequence>
<accession>A0A4C1YK43</accession>
<gene>
    <name evidence="1" type="ORF">EVAR_45096_1</name>
</gene>
<dbReference type="AlphaFoldDB" id="A0A4C1YK43"/>